<feature type="transmembrane region" description="Helical" evidence="1">
    <location>
        <begin position="107"/>
        <end position="126"/>
    </location>
</feature>
<dbReference type="Proteomes" id="UP001597163">
    <property type="component" value="Unassembled WGS sequence"/>
</dbReference>
<evidence type="ECO:0000313" key="3">
    <source>
        <dbReference type="Proteomes" id="UP001597163"/>
    </source>
</evidence>
<keyword evidence="1" id="KW-1133">Transmembrane helix</keyword>
<feature type="transmembrane region" description="Helical" evidence="1">
    <location>
        <begin position="208"/>
        <end position="229"/>
    </location>
</feature>
<reference evidence="3" key="1">
    <citation type="journal article" date="2019" name="Int. J. Syst. Evol. Microbiol.">
        <title>The Global Catalogue of Microorganisms (GCM) 10K type strain sequencing project: providing services to taxonomists for standard genome sequencing and annotation.</title>
        <authorList>
            <consortium name="The Broad Institute Genomics Platform"/>
            <consortium name="The Broad Institute Genome Sequencing Center for Infectious Disease"/>
            <person name="Wu L."/>
            <person name="Ma J."/>
        </authorList>
    </citation>
    <scope>NUCLEOTIDE SEQUENCE [LARGE SCALE GENOMIC DNA]</scope>
    <source>
        <strain evidence="3">CCUG 63246</strain>
    </source>
</reference>
<proteinExistence type="predicted"/>
<evidence type="ECO:0000313" key="2">
    <source>
        <dbReference type="EMBL" id="MFD1161886.1"/>
    </source>
</evidence>
<keyword evidence="1" id="KW-0472">Membrane</keyword>
<feature type="transmembrane region" description="Helical" evidence="1">
    <location>
        <begin position="6"/>
        <end position="27"/>
    </location>
</feature>
<gene>
    <name evidence="2" type="ORF">ACFQ2E_05630</name>
</gene>
<name>A0ABW3RA22_9FLAO</name>
<comment type="caution">
    <text evidence="2">The sequence shown here is derived from an EMBL/GenBank/DDBJ whole genome shotgun (WGS) entry which is preliminary data.</text>
</comment>
<dbReference type="RefSeq" id="WP_311937657.1">
    <property type="nucleotide sequence ID" value="NZ_JAVSCK010000002.1"/>
</dbReference>
<feature type="transmembrane region" description="Helical" evidence="1">
    <location>
        <begin position="78"/>
        <end position="100"/>
    </location>
</feature>
<feature type="transmembrane region" description="Helical" evidence="1">
    <location>
        <begin position="171"/>
        <end position="196"/>
    </location>
</feature>
<feature type="transmembrane region" description="Helical" evidence="1">
    <location>
        <begin position="39"/>
        <end position="58"/>
    </location>
</feature>
<dbReference type="EMBL" id="JBHTLJ010000002">
    <property type="protein sequence ID" value="MFD1161886.1"/>
    <property type="molecule type" value="Genomic_DNA"/>
</dbReference>
<sequence length="236" mass="28687">MEDFFRQNYLLLTHSFEILAAITGLVLYKKYKFVAAKYFIWFLVFVVLAEFISTYTLYIDNDGYFGFLKGTVFQKNYWWGTIYWSIGSIMFFSFYFIRVLEAKSHRLILRLTSYSFLLFSVLYIIFNWEAYFTRNLTTIRIFGALIVFLCAVFYFVEVLMSDKILNFYKSINFYIAITIFVWWLITTPLMFYDIYFRSVDWNFIILKWQIYLFVNIFMYSTFTFALIYCKPDINND</sequence>
<keyword evidence="3" id="KW-1185">Reference proteome</keyword>
<keyword evidence="1" id="KW-0812">Transmembrane</keyword>
<organism evidence="2 3">
    <name type="scientific">Hwangdonia seohaensis</name>
    <dbReference type="NCBI Taxonomy" id="1240727"/>
    <lineage>
        <taxon>Bacteria</taxon>
        <taxon>Pseudomonadati</taxon>
        <taxon>Bacteroidota</taxon>
        <taxon>Flavobacteriia</taxon>
        <taxon>Flavobacteriales</taxon>
        <taxon>Flavobacteriaceae</taxon>
        <taxon>Hwangdonia</taxon>
    </lineage>
</organism>
<evidence type="ECO:0000256" key="1">
    <source>
        <dbReference type="SAM" id="Phobius"/>
    </source>
</evidence>
<feature type="transmembrane region" description="Helical" evidence="1">
    <location>
        <begin position="138"/>
        <end position="159"/>
    </location>
</feature>
<accession>A0ABW3RA22</accession>
<protein>
    <submittedName>
        <fullName evidence="2">Uncharacterized protein</fullName>
    </submittedName>
</protein>